<gene>
    <name evidence="4" type="primary">hscA_1</name>
    <name evidence="4" type="ORF">NCTC12993_03004</name>
</gene>
<dbReference type="EMBL" id="CAADJD010000018">
    <property type="protein sequence ID" value="VFS63946.1"/>
    <property type="molecule type" value="Genomic_DNA"/>
</dbReference>
<dbReference type="InterPro" id="IPR013126">
    <property type="entry name" value="Hsp_70_fam"/>
</dbReference>
<dbReference type="SUPFAM" id="SSF53067">
    <property type="entry name" value="Actin-like ATPase domain"/>
    <property type="match status" value="1"/>
</dbReference>
<keyword evidence="3" id="KW-0067">ATP-binding</keyword>
<name>A0A485AUP9_KLUCR</name>
<dbReference type="PROSITE" id="PS00297">
    <property type="entry name" value="HSP70_1"/>
    <property type="match status" value="1"/>
</dbReference>
<evidence type="ECO:0000256" key="2">
    <source>
        <dbReference type="ARBA" id="ARBA00022741"/>
    </source>
</evidence>
<dbReference type="Proteomes" id="UP000401081">
    <property type="component" value="Unassembled WGS sequence"/>
</dbReference>
<keyword evidence="5" id="KW-1185">Reference proteome</keyword>
<reference evidence="4 5" key="1">
    <citation type="submission" date="2019-03" db="EMBL/GenBank/DDBJ databases">
        <authorList>
            <consortium name="Pathogen Informatics"/>
        </authorList>
    </citation>
    <scope>NUCLEOTIDE SEQUENCE [LARGE SCALE GENOMIC DNA]</scope>
    <source>
        <strain evidence="4 5">NCTC12993</strain>
    </source>
</reference>
<dbReference type="GO" id="GO:0140662">
    <property type="term" value="F:ATP-dependent protein folding chaperone"/>
    <property type="evidence" value="ECO:0007669"/>
    <property type="project" value="InterPro"/>
</dbReference>
<dbReference type="PRINTS" id="PR00301">
    <property type="entry name" value="HEATSHOCK70"/>
</dbReference>
<protein>
    <submittedName>
        <fullName evidence="4">Hsc66</fullName>
    </submittedName>
</protein>
<dbReference type="GO" id="GO:0005524">
    <property type="term" value="F:ATP binding"/>
    <property type="evidence" value="ECO:0007669"/>
    <property type="project" value="UniProtKB-KW"/>
</dbReference>
<evidence type="ECO:0000256" key="3">
    <source>
        <dbReference type="ARBA" id="ARBA00022840"/>
    </source>
</evidence>
<evidence type="ECO:0000313" key="4">
    <source>
        <dbReference type="EMBL" id="VFS63946.1"/>
    </source>
</evidence>
<dbReference type="Gene3D" id="3.30.420.40">
    <property type="match status" value="1"/>
</dbReference>
<dbReference type="InterPro" id="IPR043129">
    <property type="entry name" value="ATPase_NBD"/>
</dbReference>
<evidence type="ECO:0000313" key="5">
    <source>
        <dbReference type="Proteomes" id="UP000401081"/>
    </source>
</evidence>
<dbReference type="AlphaFoldDB" id="A0A485AUP9"/>
<dbReference type="Pfam" id="PF00012">
    <property type="entry name" value="HSP70"/>
    <property type="match status" value="1"/>
</dbReference>
<evidence type="ECO:0000256" key="1">
    <source>
        <dbReference type="ARBA" id="ARBA00007381"/>
    </source>
</evidence>
<keyword evidence="2" id="KW-0547">Nucleotide-binding</keyword>
<dbReference type="InterPro" id="IPR018181">
    <property type="entry name" value="Heat_shock_70_CS"/>
</dbReference>
<proteinExistence type="inferred from homology"/>
<sequence length="110" mass="11336">MALLQISEPGLSAAPHQRRLAVGIDLGTTNSLVATVRSGQAETLADSQGRHLLPSVVHYQAQGHVVGYDARANAAQDPANTISSVKRMMGPLAGRHSGALPTPAVPVPGQ</sequence>
<dbReference type="FunFam" id="3.30.420.40:FF:000028">
    <property type="entry name" value="heat shock 70 kDa protein-like"/>
    <property type="match status" value="1"/>
</dbReference>
<organism evidence="4 5">
    <name type="scientific">Kluyvera cryocrescens</name>
    <name type="common">Kluyvera citrophila</name>
    <dbReference type="NCBI Taxonomy" id="580"/>
    <lineage>
        <taxon>Bacteria</taxon>
        <taxon>Pseudomonadati</taxon>
        <taxon>Pseudomonadota</taxon>
        <taxon>Gammaproteobacteria</taxon>
        <taxon>Enterobacterales</taxon>
        <taxon>Enterobacteriaceae</taxon>
        <taxon>Kluyvera</taxon>
    </lineage>
</organism>
<comment type="similarity">
    <text evidence="1">Belongs to the heat shock protein 70 family.</text>
</comment>
<accession>A0A485AUP9</accession>